<comment type="catalytic activity">
    <reaction evidence="6">
        <text>Exonucleolytic cleavage that removes extra residues from the 3'-terminus of tRNA to produce 5'-mononucleotides.</text>
        <dbReference type="EC" id="3.1.13.5"/>
    </reaction>
</comment>
<dbReference type="PANTHER" id="PTHR47649">
    <property type="entry name" value="RIBONUCLEASE D"/>
    <property type="match status" value="1"/>
</dbReference>
<dbReference type="Gene3D" id="3.30.420.10">
    <property type="entry name" value="Ribonuclease H-like superfamily/Ribonuclease H"/>
    <property type="match status" value="1"/>
</dbReference>
<dbReference type="SMART" id="SM00474">
    <property type="entry name" value="35EXOc"/>
    <property type="match status" value="1"/>
</dbReference>
<reference evidence="8 9" key="1">
    <citation type="journal article" date="2012" name="J. Bacteriol.">
        <title>Genome sequence of an alkane-degrading bacterium, Alcanivorax pacificus type strain W11-5, isolated from deep sea sediment.</title>
        <authorList>
            <person name="Lai Q."/>
            <person name="Shao Z."/>
        </authorList>
    </citation>
    <scope>NUCLEOTIDE SEQUENCE [LARGE SCALE GENOMIC DNA]</scope>
    <source>
        <strain evidence="8 9">W11-5</strain>
    </source>
</reference>
<comment type="subcellular location">
    <subcellularLocation>
        <location evidence="6">Cytoplasm</location>
    </subcellularLocation>
</comment>
<dbReference type="InterPro" id="IPR036397">
    <property type="entry name" value="RNaseH_sf"/>
</dbReference>
<dbReference type="InterPro" id="IPR051086">
    <property type="entry name" value="RNase_D-like"/>
</dbReference>
<feature type="domain" description="HRDC" evidence="7">
    <location>
        <begin position="208"/>
        <end position="287"/>
    </location>
</feature>
<keyword evidence="3 6" id="KW-0540">Nuclease</keyword>
<dbReference type="InterPro" id="IPR002562">
    <property type="entry name" value="3'-5'_exonuclease_dom"/>
</dbReference>
<dbReference type="RefSeq" id="WP_008735022.1">
    <property type="nucleotide sequence ID" value="NZ_CP004387.1"/>
</dbReference>
<dbReference type="GO" id="GO:0003676">
    <property type="term" value="F:nucleic acid binding"/>
    <property type="evidence" value="ECO:0007669"/>
    <property type="project" value="InterPro"/>
</dbReference>
<dbReference type="InterPro" id="IPR012337">
    <property type="entry name" value="RNaseH-like_sf"/>
</dbReference>
<dbReference type="CDD" id="cd06142">
    <property type="entry name" value="RNaseD_exo"/>
    <property type="match status" value="1"/>
</dbReference>
<dbReference type="KEGG" id="apac:S7S_10825"/>
<evidence type="ECO:0000313" key="8">
    <source>
        <dbReference type="EMBL" id="AJD48577.1"/>
    </source>
</evidence>
<comment type="function">
    <text evidence="6">Exonuclease involved in the 3' processing of various precursor tRNAs. Initiates hydrolysis at the 3'-terminus of an RNA molecule and releases 5'-mononucleotides.</text>
</comment>
<keyword evidence="9" id="KW-1185">Reference proteome</keyword>
<dbReference type="InterPro" id="IPR044876">
    <property type="entry name" value="HRDC_dom_sf"/>
</dbReference>
<evidence type="ECO:0000256" key="2">
    <source>
        <dbReference type="ARBA" id="ARBA00022694"/>
    </source>
</evidence>
<evidence type="ECO:0000256" key="4">
    <source>
        <dbReference type="ARBA" id="ARBA00022801"/>
    </source>
</evidence>
<evidence type="ECO:0000256" key="6">
    <source>
        <dbReference type="HAMAP-Rule" id="MF_01899"/>
    </source>
</evidence>
<dbReference type="OrthoDB" id="9800549at2"/>
<dbReference type="GO" id="GO:0000166">
    <property type="term" value="F:nucleotide binding"/>
    <property type="evidence" value="ECO:0007669"/>
    <property type="project" value="InterPro"/>
</dbReference>
<dbReference type="GO" id="GO:0042780">
    <property type="term" value="P:tRNA 3'-end processing"/>
    <property type="evidence" value="ECO:0007669"/>
    <property type="project" value="UniProtKB-UniRule"/>
</dbReference>
<name>A0A0B4XQR6_9GAMM</name>
<dbReference type="STRING" id="391936.S7S_10825"/>
<dbReference type="InterPro" id="IPR010997">
    <property type="entry name" value="HRDC-like_sf"/>
</dbReference>
<comment type="similarity">
    <text evidence="6">Belongs to the RNase D family.</text>
</comment>
<dbReference type="PANTHER" id="PTHR47649:SF1">
    <property type="entry name" value="RIBONUCLEASE D"/>
    <property type="match status" value="1"/>
</dbReference>
<dbReference type="NCBIfam" id="TIGR01388">
    <property type="entry name" value="rnd"/>
    <property type="match status" value="1"/>
</dbReference>
<evidence type="ECO:0000256" key="3">
    <source>
        <dbReference type="ARBA" id="ARBA00022722"/>
    </source>
</evidence>
<dbReference type="SUPFAM" id="SSF47819">
    <property type="entry name" value="HRDC-like"/>
    <property type="match status" value="2"/>
</dbReference>
<keyword evidence="4 6" id="KW-0378">Hydrolase</keyword>
<dbReference type="AlphaFoldDB" id="A0A0B4XQR6"/>
<accession>A0A0B4XQR6</accession>
<dbReference type="Pfam" id="PF00570">
    <property type="entry name" value="HRDC"/>
    <property type="match status" value="1"/>
</dbReference>
<dbReference type="Pfam" id="PF01612">
    <property type="entry name" value="DNA_pol_A_exo1"/>
    <property type="match status" value="1"/>
</dbReference>
<dbReference type="Gene3D" id="1.10.150.80">
    <property type="entry name" value="HRDC domain"/>
    <property type="match status" value="2"/>
</dbReference>
<dbReference type="GO" id="GO:0005737">
    <property type="term" value="C:cytoplasm"/>
    <property type="evidence" value="ECO:0007669"/>
    <property type="project" value="UniProtKB-SubCell"/>
</dbReference>
<evidence type="ECO:0000313" key="9">
    <source>
        <dbReference type="Proteomes" id="UP000006764"/>
    </source>
</evidence>
<evidence type="ECO:0000259" key="7">
    <source>
        <dbReference type="PROSITE" id="PS50967"/>
    </source>
</evidence>
<keyword evidence="5 6" id="KW-0269">Exonuclease</keyword>
<keyword evidence="1 6" id="KW-0963">Cytoplasm</keyword>
<comment type="cofactor">
    <cofactor evidence="6">
        <name>a divalent metal cation</name>
        <dbReference type="ChEBI" id="CHEBI:60240"/>
    </cofactor>
</comment>
<evidence type="ECO:0000256" key="5">
    <source>
        <dbReference type="ARBA" id="ARBA00022839"/>
    </source>
</evidence>
<dbReference type="GO" id="GO:0033890">
    <property type="term" value="F:ribonuclease D activity"/>
    <property type="evidence" value="ECO:0007669"/>
    <property type="project" value="UniProtKB-UniRule"/>
</dbReference>
<evidence type="ECO:0000256" key="1">
    <source>
        <dbReference type="ARBA" id="ARBA00022490"/>
    </source>
</evidence>
<dbReference type="SUPFAM" id="SSF53098">
    <property type="entry name" value="Ribonuclease H-like"/>
    <property type="match status" value="1"/>
</dbReference>
<sequence length="361" mass="40667">MTYRWIDRVDDLQDAMAGLSAQQPLYLDTEFMRERTFWPQLALVQVNTGDAIWLIDAPALADPTTLAPLCAGHPLVMHACSEDIEALNVFTGAAPVAIEDTQIAAALCGHDLQCSYQRLVRELTGTELPKDATRTDWLKRPLSPQQLAYARDDVVWLPELAERLREQLAGLGRLVWWQEECQRLLDSVQAQVPAEDAWRQVKGAGHLQGVALARLQQLAAWRDRMARERDLPRGFIIRDPALLALAQQPPRQAEGLHDQGVHPSVIRRDGETLLVLLREAEQMTPPAPLPEPPDAAQRDRVKQLRTHVGKIAAQLGVEPEVLVRRRWLEALVREPEQIPAPMQGWRRTLVAEPLQEILLND</sequence>
<dbReference type="SMART" id="SM00341">
    <property type="entry name" value="HRDC"/>
    <property type="match status" value="1"/>
</dbReference>
<dbReference type="InterPro" id="IPR002121">
    <property type="entry name" value="HRDC_dom"/>
</dbReference>
<organism evidence="8 9">
    <name type="scientific">Isoalcanivorax pacificus W11-5</name>
    <dbReference type="NCBI Taxonomy" id="391936"/>
    <lineage>
        <taxon>Bacteria</taxon>
        <taxon>Pseudomonadati</taxon>
        <taxon>Pseudomonadota</taxon>
        <taxon>Gammaproteobacteria</taxon>
        <taxon>Oceanospirillales</taxon>
        <taxon>Alcanivoracaceae</taxon>
        <taxon>Isoalcanivorax</taxon>
    </lineage>
</organism>
<dbReference type="HOGENOM" id="CLU_042387_0_1_6"/>
<dbReference type="EMBL" id="CP004387">
    <property type="protein sequence ID" value="AJD48577.1"/>
    <property type="molecule type" value="Genomic_DNA"/>
</dbReference>
<dbReference type="PROSITE" id="PS50967">
    <property type="entry name" value="HRDC"/>
    <property type="match status" value="1"/>
</dbReference>
<protein>
    <recommendedName>
        <fullName evidence="6">Ribonuclease D</fullName>
        <shortName evidence="6">RNase D</shortName>
        <ecNumber evidence="6">3.1.13.5</ecNumber>
    </recommendedName>
</protein>
<keyword evidence="2 6" id="KW-0819">tRNA processing</keyword>
<proteinExistence type="inferred from homology"/>
<dbReference type="Proteomes" id="UP000006764">
    <property type="component" value="Chromosome"/>
</dbReference>
<dbReference type="HAMAP" id="MF_01899">
    <property type="entry name" value="RNase_D"/>
    <property type="match status" value="1"/>
</dbReference>
<gene>
    <name evidence="6" type="primary">rnd</name>
    <name evidence="8" type="ORF">S7S_10825</name>
</gene>
<dbReference type="GO" id="GO:0008408">
    <property type="term" value="F:3'-5' exonuclease activity"/>
    <property type="evidence" value="ECO:0007669"/>
    <property type="project" value="InterPro"/>
</dbReference>
<dbReference type="InterPro" id="IPR006292">
    <property type="entry name" value="RNase_D"/>
</dbReference>
<dbReference type="EC" id="3.1.13.5" evidence="6"/>